<dbReference type="PROSITE" id="PS51186">
    <property type="entry name" value="GNAT"/>
    <property type="match status" value="1"/>
</dbReference>
<dbReference type="CDD" id="cd04301">
    <property type="entry name" value="NAT_SF"/>
    <property type="match status" value="1"/>
</dbReference>
<evidence type="ECO:0000256" key="2">
    <source>
        <dbReference type="ARBA" id="ARBA00023315"/>
    </source>
</evidence>
<dbReference type="InterPro" id="IPR050832">
    <property type="entry name" value="Bact_Acetyltransf"/>
</dbReference>
<gene>
    <name evidence="4" type="ORF">GCM10010201_03430</name>
</gene>
<organism evidence="4 5">
    <name type="scientific">Pilimelia columellifera subsp. columellifera</name>
    <dbReference type="NCBI Taxonomy" id="706583"/>
    <lineage>
        <taxon>Bacteria</taxon>
        <taxon>Bacillati</taxon>
        <taxon>Actinomycetota</taxon>
        <taxon>Actinomycetes</taxon>
        <taxon>Micromonosporales</taxon>
        <taxon>Micromonosporaceae</taxon>
        <taxon>Pilimelia</taxon>
    </lineage>
</organism>
<dbReference type="EMBL" id="BAAARY010000001">
    <property type="protein sequence ID" value="GAA2511716.1"/>
    <property type="molecule type" value="Genomic_DNA"/>
</dbReference>
<keyword evidence="5" id="KW-1185">Reference proteome</keyword>
<dbReference type="RefSeq" id="WP_344167085.1">
    <property type="nucleotide sequence ID" value="NZ_BAAARY010000001.1"/>
</dbReference>
<name>A0ABN3N402_9ACTN</name>
<evidence type="ECO:0000259" key="3">
    <source>
        <dbReference type="PROSITE" id="PS51186"/>
    </source>
</evidence>
<protein>
    <recommendedName>
        <fullName evidence="3">N-acetyltransferase domain-containing protein</fullName>
    </recommendedName>
</protein>
<feature type="domain" description="N-acetyltransferase" evidence="3">
    <location>
        <begin position="10"/>
        <end position="175"/>
    </location>
</feature>
<keyword evidence="2" id="KW-0012">Acyltransferase</keyword>
<dbReference type="InterPro" id="IPR000182">
    <property type="entry name" value="GNAT_dom"/>
</dbReference>
<evidence type="ECO:0000256" key="1">
    <source>
        <dbReference type="ARBA" id="ARBA00022679"/>
    </source>
</evidence>
<dbReference type="PANTHER" id="PTHR43877:SF2">
    <property type="entry name" value="AMINOALKYLPHOSPHONATE N-ACETYLTRANSFERASE-RELATED"/>
    <property type="match status" value="1"/>
</dbReference>
<dbReference type="SUPFAM" id="SSF55729">
    <property type="entry name" value="Acyl-CoA N-acyltransferases (Nat)"/>
    <property type="match status" value="1"/>
</dbReference>
<dbReference type="Gene3D" id="3.40.630.30">
    <property type="match status" value="1"/>
</dbReference>
<dbReference type="Pfam" id="PF00583">
    <property type="entry name" value="Acetyltransf_1"/>
    <property type="match status" value="1"/>
</dbReference>
<proteinExistence type="predicted"/>
<dbReference type="Proteomes" id="UP001499978">
    <property type="component" value="Unassembled WGS sequence"/>
</dbReference>
<sequence>MTALGERAQVTVRAYRPTDHQAARRLWAELAEEQERQYPGSPAVGGDAGAGIEEYLARIDLSGVWVAEGPGGDVLGLAGLVLHERGGEVWPVVVTAPARGAGIGAALARQVAEAARGRGMTSLTVSPAARNVAALRCLHAAGFDALAALELVMDLGSGRPDRRDGVRVHDLMLRI</sequence>
<keyword evidence="1" id="KW-0808">Transferase</keyword>
<comment type="caution">
    <text evidence="4">The sequence shown here is derived from an EMBL/GenBank/DDBJ whole genome shotgun (WGS) entry which is preliminary data.</text>
</comment>
<dbReference type="InterPro" id="IPR016181">
    <property type="entry name" value="Acyl_CoA_acyltransferase"/>
</dbReference>
<accession>A0ABN3N402</accession>
<reference evidence="4 5" key="1">
    <citation type="journal article" date="2019" name="Int. J. Syst. Evol. Microbiol.">
        <title>The Global Catalogue of Microorganisms (GCM) 10K type strain sequencing project: providing services to taxonomists for standard genome sequencing and annotation.</title>
        <authorList>
            <consortium name="The Broad Institute Genomics Platform"/>
            <consortium name="The Broad Institute Genome Sequencing Center for Infectious Disease"/>
            <person name="Wu L."/>
            <person name="Ma J."/>
        </authorList>
    </citation>
    <scope>NUCLEOTIDE SEQUENCE [LARGE SCALE GENOMIC DNA]</scope>
    <source>
        <strain evidence="4 5">JCM 3367</strain>
    </source>
</reference>
<evidence type="ECO:0000313" key="5">
    <source>
        <dbReference type="Proteomes" id="UP001499978"/>
    </source>
</evidence>
<evidence type="ECO:0000313" key="4">
    <source>
        <dbReference type="EMBL" id="GAA2511716.1"/>
    </source>
</evidence>
<dbReference type="PANTHER" id="PTHR43877">
    <property type="entry name" value="AMINOALKYLPHOSPHONATE N-ACETYLTRANSFERASE-RELATED-RELATED"/>
    <property type="match status" value="1"/>
</dbReference>